<evidence type="ECO:0000313" key="2">
    <source>
        <dbReference type="EMBL" id="PNZ69318.1"/>
    </source>
</evidence>
<dbReference type="Pfam" id="PF00923">
    <property type="entry name" value="TAL_FSA"/>
    <property type="match status" value="1"/>
</dbReference>
<dbReference type="CDD" id="cd00956">
    <property type="entry name" value="Transaldolase_FSA"/>
    <property type="match status" value="1"/>
</dbReference>
<keyword evidence="1" id="KW-0704">Schiff base</keyword>
<accession>A0AAP8PR39</accession>
<dbReference type="InterPro" id="IPR013785">
    <property type="entry name" value="Aldolase_TIM"/>
</dbReference>
<sequence>MAREQLNVEVFADGADIESMKSAYKNNEVDGFTTNPSLMAKTGVSDYKAFAEEAVREIPDASISFEVFADDLDTMEREAEILKQYGDNVFVKIPIVTTDGESTIPLIEKLSANQVRLNVTAVYTLDQVKAITEAVTEGVPTYVSVFAGRIADTGVDPLPLMKDAVEVTHSKDGVKLLWASCREVINVIQADEIGADIITCPADVVKKVNNNLGKDINELSVDTVKGFAKDIQASGLSIL</sequence>
<gene>
    <name evidence="2" type="ORF">CD158_00950</name>
</gene>
<dbReference type="InterPro" id="IPR033919">
    <property type="entry name" value="TSA/FSA_arc/bac"/>
</dbReference>
<name>A0AAP8PR39_9STAP</name>
<dbReference type="InterPro" id="IPR011861">
    <property type="entry name" value="Transald_staph-type"/>
</dbReference>
<dbReference type="InterPro" id="IPR001585">
    <property type="entry name" value="TAL/FSA"/>
</dbReference>
<reference evidence="2 3" key="1">
    <citation type="submission" date="2017-08" db="EMBL/GenBank/DDBJ databases">
        <title>Draft genome sequences of 64 type strains of genus Staph aureus.</title>
        <authorList>
            <person name="Cole K."/>
            <person name="Golubchik T."/>
            <person name="Russell J."/>
            <person name="Foster D."/>
            <person name="Llewelyn M."/>
            <person name="Wilson D."/>
            <person name="Crook D."/>
            <person name="Paul J."/>
        </authorList>
    </citation>
    <scope>NUCLEOTIDE SEQUENCE [LARGE SCALE GENOMIC DNA]</scope>
    <source>
        <strain evidence="2 3">NCTC 12101</strain>
    </source>
</reference>
<dbReference type="EMBL" id="PPQW01000004">
    <property type="protein sequence ID" value="PNZ69318.1"/>
    <property type="molecule type" value="Genomic_DNA"/>
</dbReference>
<organism evidence="2 3">
    <name type="scientific">Staphylococcus auricularis</name>
    <dbReference type="NCBI Taxonomy" id="29379"/>
    <lineage>
        <taxon>Bacteria</taxon>
        <taxon>Bacillati</taxon>
        <taxon>Bacillota</taxon>
        <taxon>Bacilli</taxon>
        <taxon>Bacillales</taxon>
        <taxon>Staphylococcaceae</taxon>
        <taxon>Staphylococcus</taxon>
    </lineage>
</organism>
<dbReference type="Gene3D" id="3.20.20.70">
    <property type="entry name" value="Aldolase class I"/>
    <property type="match status" value="1"/>
</dbReference>
<dbReference type="SUPFAM" id="SSF51569">
    <property type="entry name" value="Aldolase"/>
    <property type="match status" value="1"/>
</dbReference>
<dbReference type="GeneID" id="64981944"/>
<dbReference type="PANTHER" id="PTHR10683:SF40">
    <property type="entry name" value="FRUCTOSE-6-PHOSPHATE ALDOLASE 1-RELATED"/>
    <property type="match status" value="1"/>
</dbReference>
<evidence type="ECO:0000256" key="1">
    <source>
        <dbReference type="ARBA" id="ARBA00023270"/>
    </source>
</evidence>
<dbReference type="RefSeq" id="WP_059108151.1">
    <property type="nucleotide sequence ID" value="NZ_AP024589.1"/>
</dbReference>
<dbReference type="GO" id="GO:0016832">
    <property type="term" value="F:aldehyde-lyase activity"/>
    <property type="evidence" value="ECO:0007669"/>
    <property type="project" value="InterPro"/>
</dbReference>
<dbReference type="PANTHER" id="PTHR10683">
    <property type="entry name" value="TRANSALDOLASE"/>
    <property type="match status" value="1"/>
</dbReference>
<protein>
    <submittedName>
        <fullName evidence="2">Transaldolase</fullName>
    </submittedName>
</protein>
<evidence type="ECO:0000313" key="3">
    <source>
        <dbReference type="Proteomes" id="UP000242470"/>
    </source>
</evidence>
<dbReference type="Proteomes" id="UP000242470">
    <property type="component" value="Unassembled WGS sequence"/>
</dbReference>
<proteinExistence type="predicted"/>
<comment type="caution">
    <text evidence="2">The sequence shown here is derived from an EMBL/GenBank/DDBJ whole genome shotgun (WGS) entry which is preliminary data.</text>
</comment>
<dbReference type="NCBIfam" id="TIGR02134">
    <property type="entry name" value="transald_staph"/>
    <property type="match status" value="1"/>
</dbReference>
<dbReference type="GO" id="GO:0005975">
    <property type="term" value="P:carbohydrate metabolic process"/>
    <property type="evidence" value="ECO:0007669"/>
    <property type="project" value="InterPro"/>
</dbReference>
<dbReference type="AlphaFoldDB" id="A0AAP8PR39"/>